<name>A0A542EUH4_9ACTN</name>
<evidence type="ECO:0000313" key="2">
    <source>
        <dbReference type="Proteomes" id="UP000316298"/>
    </source>
</evidence>
<gene>
    <name evidence="1" type="ORF">FB475_3139</name>
</gene>
<dbReference type="Proteomes" id="UP000316298">
    <property type="component" value="Unassembled WGS sequence"/>
</dbReference>
<protein>
    <recommendedName>
        <fullName evidence="3">DUF4352 domain-containing protein</fullName>
    </recommendedName>
</protein>
<dbReference type="RefSeq" id="WP_141856650.1">
    <property type="nucleotide sequence ID" value="NZ_BAAAKA010000002.1"/>
</dbReference>
<dbReference type="AlphaFoldDB" id="A0A542EUH4"/>
<dbReference type="OrthoDB" id="3822095at2"/>
<accession>A0A542EUH4</accession>
<evidence type="ECO:0008006" key="3">
    <source>
        <dbReference type="Google" id="ProtNLM"/>
    </source>
</evidence>
<keyword evidence="2" id="KW-1185">Reference proteome</keyword>
<dbReference type="EMBL" id="VFMM01000001">
    <property type="protein sequence ID" value="TQJ18985.1"/>
    <property type="molecule type" value="Genomic_DNA"/>
</dbReference>
<comment type="caution">
    <text evidence="1">The sequence shown here is derived from an EMBL/GenBank/DDBJ whole genome shotgun (WGS) entry which is preliminary data.</text>
</comment>
<organism evidence="1 2">
    <name type="scientific">Kribbella jejuensis</name>
    <dbReference type="NCBI Taxonomy" id="236068"/>
    <lineage>
        <taxon>Bacteria</taxon>
        <taxon>Bacillati</taxon>
        <taxon>Actinomycetota</taxon>
        <taxon>Actinomycetes</taxon>
        <taxon>Propionibacteriales</taxon>
        <taxon>Kribbellaceae</taxon>
        <taxon>Kribbella</taxon>
    </lineage>
</organism>
<reference evidence="1 2" key="1">
    <citation type="submission" date="2019-06" db="EMBL/GenBank/DDBJ databases">
        <title>Sequencing the genomes of 1000 actinobacteria strains.</title>
        <authorList>
            <person name="Klenk H.-P."/>
        </authorList>
    </citation>
    <scope>NUCLEOTIDE SEQUENCE [LARGE SCALE GENOMIC DNA]</scope>
    <source>
        <strain evidence="1 2">DSM 17305</strain>
    </source>
</reference>
<proteinExistence type="predicted"/>
<evidence type="ECO:0000313" key="1">
    <source>
        <dbReference type="EMBL" id="TQJ18985.1"/>
    </source>
</evidence>
<sequence length="185" mass="20391">MTIGGRATRLVVQILVLVALLALATFVMVRPYLSDDERVYEQGRIDQVVSQGPVTVSNVEWKLDSLKAYTTILDDKGEPIDLAGPAGTTIVVASITVTPKQGTYLKDRGFTCDAVLRDSKGNTWDDTQAYGYPLPTYCGDDDHPFTMDKPAQIAKIYIVPKNDVPNLVGITTEDFYLHKRVLITP</sequence>